<feature type="compositionally biased region" description="Basic and acidic residues" evidence="6">
    <location>
        <begin position="77"/>
        <end position="87"/>
    </location>
</feature>
<dbReference type="InterPro" id="IPR042541">
    <property type="entry name" value="BART_sf"/>
</dbReference>
<feature type="compositionally biased region" description="Acidic residues" evidence="6">
    <location>
        <begin position="130"/>
        <end position="142"/>
    </location>
</feature>
<feature type="region of interest" description="Disordered" evidence="6">
    <location>
        <begin position="1"/>
        <end position="100"/>
    </location>
</feature>
<dbReference type="Proteomes" id="UP000037460">
    <property type="component" value="Unassembled WGS sequence"/>
</dbReference>
<dbReference type="GO" id="GO:0005929">
    <property type="term" value="C:cilium"/>
    <property type="evidence" value="ECO:0007669"/>
    <property type="project" value="UniProtKB-SubCell"/>
</dbReference>
<feature type="compositionally biased region" description="Low complexity" evidence="6">
    <location>
        <begin position="88"/>
        <end position="100"/>
    </location>
</feature>
<feature type="domain" description="BART" evidence="7">
    <location>
        <begin position="293"/>
        <end position="396"/>
    </location>
</feature>
<evidence type="ECO:0000259" key="7">
    <source>
        <dbReference type="Pfam" id="PF11527"/>
    </source>
</evidence>
<comment type="caution">
    <text evidence="8">The sequence shown here is derived from an EMBL/GenBank/DDBJ whole genome shotgun (WGS) entry which is preliminary data.</text>
</comment>
<keyword evidence="9" id="KW-1185">Reference proteome</keyword>
<dbReference type="AlphaFoldDB" id="A0A0M0JLQ4"/>
<name>A0A0M0JLQ4_9EUKA</name>
<proteinExistence type="predicted"/>
<organism evidence="8 9">
    <name type="scientific">Chrysochromulina tobinii</name>
    <dbReference type="NCBI Taxonomy" id="1460289"/>
    <lineage>
        <taxon>Eukaryota</taxon>
        <taxon>Haptista</taxon>
        <taxon>Haptophyta</taxon>
        <taxon>Prymnesiophyceae</taxon>
        <taxon>Prymnesiales</taxon>
        <taxon>Chrysochromulinaceae</taxon>
        <taxon>Chrysochromulina</taxon>
    </lineage>
</organism>
<dbReference type="Pfam" id="PF11527">
    <property type="entry name" value="ARL2_Bind_BART"/>
    <property type="match status" value="1"/>
</dbReference>
<evidence type="ECO:0000256" key="2">
    <source>
        <dbReference type="ARBA" id="ARBA00004496"/>
    </source>
</evidence>
<evidence type="ECO:0000256" key="4">
    <source>
        <dbReference type="ARBA" id="ARBA00023069"/>
    </source>
</evidence>
<evidence type="ECO:0000313" key="8">
    <source>
        <dbReference type="EMBL" id="KOO27203.1"/>
    </source>
</evidence>
<evidence type="ECO:0000256" key="5">
    <source>
        <dbReference type="ARBA" id="ARBA00023273"/>
    </source>
</evidence>
<dbReference type="EMBL" id="JWZX01002746">
    <property type="protein sequence ID" value="KOO27203.1"/>
    <property type="molecule type" value="Genomic_DNA"/>
</dbReference>
<dbReference type="InterPro" id="IPR023379">
    <property type="entry name" value="BART_dom"/>
</dbReference>
<feature type="non-terminal residue" evidence="8">
    <location>
        <position position="1"/>
    </location>
</feature>
<feature type="compositionally biased region" description="Low complexity" evidence="6">
    <location>
        <begin position="39"/>
        <end position="70"/>
    </location>
</feature>
<feature type="region of interest" description="Disordered" evidence="6">
    <location>
        <begin position="130"/>
        <end position="163"/>
    </location>
</feature>
<dbReference type="GO" id="GO:0005737">
    <property type="term" value="C:cytoplasm"/>
    <property type="evidence" value="ECO:0007669"/>
    <property type="project" value="UniProtKB-SubCell"/>
</dbReference>
<protein>
    <recommendedName>
        <fullName evidence="7">BART domain-containing protein</fullName>
    </recommendedName>
</protein>
<accession>A0A0M0JLQ4</accession>
<feature type="compositionally biased region" description="Gly residues" evidence="6">
    <location>
        <begin position="144"/>
        <end position="161"/>
    </location>
</feature>
<evidence type="ECO:0000313" key="9">
    <source>
        <dbReference type="Proteomes" id="UP000037460"/>
    </source>
</evidence>
<keyword evidence="5" id="KW-0966">Cell projection</keyword>
<evidence type="ECO:0000256" key="6">
    <source>
        <dbReference type="SAM" id="MobiDB-lite"/>
    </source>
</evidence>
<feature type="compositionally biased region" description="Polar residues" evidence="6">
    <location>
        <begin position="1"/>
        <end position="25"/>
    </location>
</feature>
<sequence>NGARGSTSSSPGSHANATSPSSTSGRHLRGPQLPPLRQSPASKLPLPAATLSPPGAAAPLSPLSPLRSSPQTASVTTRDDLREDARQRAAAATGAPVPSAVAMRTLGASADDAEEVEDLDVEIYEEEFEDLDVEEDEGDDEAGAAGGGTGTDTGPGTGPGTKIGSLVERAAAAAAKDTEWARRVDGFVQTRVLGYESLSKGAQAKLHGTFQEVVDEVLEALLEATGIEGEALLHEVMQLTPESLRLPSTHRARALQMLALDNAKALHTLMMSEHSAALADPVRRAALVAGANATWQSQVRTFHSQHRLAFKSGDGSSVLSWTTIHEQFQVACEEVLEAVMERAKADPEQVLTALMASVPDLAASIAPPGLTPLPTHAWLPLRAFVEYQAFEEMMKADMSAWEQP</sequence>
<gene>
    <name evidence="8" type="ORF">Ctob_003095</name>
</gene>
<comment type="subcellular location">
    <subcellularLocation>
        <location evidence="1">Cell projection</location>
        <location evidence="1">Cilium</location>
    </subcellularLocation>
    <subcellularLocation>
        <location evidence="2">Cytoplasm</location>
    </subcellularLocation>
</comment>
<evidence type="ECO:0000256" key="3">
    <source>
        <dbReference type="ARBA" id="ARBA00022490"/>
    </source>
</evidence>
<keyword evidence="3" id="KW-0963">Cytoplasm</keyword>
<evidence type="ECO:0000256" key="1">
    <source>
        <dbReference type="ARBA" id="ARBA00004138"/>
    </source>
</evidence>
<reference evidence="9" key="1">
    <citation type="journal article" date="2015" name="PLoS Genet.">
        <title>Genome Sequence and Transcriptome Analyses of Chrysochromulina tobin: Metabolic Tools for Enhanced Algal Fitness in the Prominent Order Prymnesiales (Haptophyceae).</title>
        <authorList>
            <person name="Hovde B.T."/>
            <person name="Deodato C.R."/>
            <person name="Hunsperger H.M."/>
            <person name="Ryken S.A."/>
            <person name="Yost W."/>
            <person name="Jha R.K."/>
            <person name="Patterson J."/>
            <person name="Monnat R.J. Jr."/>
            <person name="Barlow S.B."/>
            <person name="Starkenburg S.R."/>
            <person name="Cattolico R.A."/>
        </authorList>
    </citation>
    <scope>NUCLEOTIDE SEQUENCE</scope>
    <source>
        <strain evidence="9">CCMP291</strain>
    </source>
</reference>
<keyword evidence="4" id="KW-0969">Cilium</keyword>
<dbReference type="Gene3D" id="1.20.1520.10">
    <property type="entry name" value="ADP-ribosylation factor-like 2-binding protein, domain"/>
    <property type="match status" value="2"/>
</dbReference>